<evidence type="ECO:0000256" key="5">
    <source>
        <dbReference type="ARBA" id="ARBA00022679"/>
    </source>
</evidence>
<evidence type="ECO:0000259" key="13">
    <source>
        <dbReference type="PROSITE" id="PS00794"/>
    </source>
</evidence>
<evidence type="ECO:0000256" key="1">
    <source>
        <dbReference type="ARBA" id="ARBA00005051"/>
    </source>
</evidence>
<evidence type="ECO:0000313" key="14">
    <source>
        <dbReference type="EMBL" id="MBB5021153.1"/>
    </source>
</evidence>
<evidence type="ECO:0000256" key="3">
    <source>
        <dbReference type="ARBA" id="ARBA00013253"/>
    </source>
</evidence>
<dbReference type="PANTHER" id="PTHR43071">
    <property type="entry name" value="2-AMINO-4-HYDROXY-6-HYDROXYMETHYLDIHYDROPTERIDINE PYROPHOSPHOKINASE"/>
    <property type="match status" value="1"/>
</dbReference>
<gene>
    <name evidence="14" type="ORF">HNR37_000459</name>
</gene>
<dbReference type="Gene3D" id="3.30.70.560">
    <property type="entry name" value="7,8-Dihydro-6-hydroxymethylpterin-pyrophosphokinase HPPK"/>
    <property type="match status" value="1"/>
</dbReference>
<keyword evidence="5" id="KW-0808">Transferase</keyword>
<reference evidence="14 15" key="1">
    <citation type="submission" date="2020-08" db="EMBL/GenBank/DDBJ databases">
        <title>Genomic Encyclopedia of Type Strains, Phase IV (KMG-IV): sequencing the most valuable type-strain genomes for metagenomic binning, comparative biology and taxonomic classification.</title>
        <authorList>
            <person name="Goeker M."/>
        </authorList>
    </citation>
    <scope>NUCLEOTIDE SEQUENCE [LARGE SCALE GENOMIC DNA]</scope>
    <source>
        <strain evidence="14 15">DSM 22071</strain>
    </source>
</reference>
<dbReference type="Proteomes" id="UP000528322">
    <property type="component" value="Unassembled WGS sequence"/>
</dbReference>
<keyword evidence="8" id="KW-0067">ATP-binding</keyword>
<keyword evidence="6" id="KW-0547">Nucleotide-binding</keyword>
<organism evidence="14 15">
    <name type="scientific">Desulfurispira natronophila</name>
    <dbReference type="NCBI Taxonomy" id="682562"/>
    <lineage>
        <taxon>Bacteria</taxon>
        <taxon>Pseudomonadati</taxon>
        <taxon>Chrysiogenota</taxon>
        <taxon>Chrysiogenia</taxon>
        <taxon>Chrysiogenales</taxon>
        <taxon>Chrysiogenaceae</taxon>
        <taxon>Desulfurispira</taxon>
    </lineage>
</organism>
<evidence type="ECO:0000313" key="15">
    <source>
        <dbReference type="Proteomes" id="UP000528322"/>
    </source>
</evidence>
<comment type="function">
    <text evidence="10">Catalyzes the transfer of pyrophosphate from adenosine triphosphate (ATP) to 6-hydroxymethyl-7,8-dihydropterin, an enzymatic step in folate biosynthesis pathway.</text>
</comment>
<dbReference type="CDD" id="cd00483">
    <property type="entry name" value="HPPK"/>
    <property type="match status" value="1"/>
</dbReference>
<sequence length="176" mass="19803">MSHPTTTPPINPTATDPSATPTQVFLMLGSNCEPRQDFLMAACQLVAAEVGPLRWQSQVHSTPPYGVCDQLDFLNQLLLVETILLPRQLLCKVKELEQQLGRQSTYRWGPREIDIDIIFYGHWQVQTSELTIPHADYHNRIFVLDLLLEYDPAMCDPVSGTSVAALRQQLESASEL</sequence>
<keyword evidence="9" id="KW-0289">Folate biosynthesis</keyword>
<dbReference type="Pfam" id="PF01288">
    <property type="entry name" value="HPPK"/>
    <property type="match status" value="1"/>
</dbReference>
<dbReference type="InterPro" id="IPR035907">
    <property type="entry name" value="Hppk_sf"/>
</dbReference>
<evidence type="ECO:0000256" key="10">
    <source>
        <dbReference type="ARBA" id="ARBA00029409"/>
    </source>
</evidence>
<dbReference type="RefSeq" id="WP_183729302.1">
    <property type="nucleotide sequence ID" value="NZ_JACHID010000002.1"/>
</dbReference>
<evidence type="ECO:0000256" key="8">
    <source>
        <dbReference type="ARBA" id="ARBA00022840"/>
    </source>
</evidence>
<dbReference type="EMBL" id="JACHID010000002">
    <property type="protein sequence ID" value="MBB5021153.1"/>
    <property type="molecule type" value="Genomic_DNA"/>
</dbReference>
<evidence type="ECO:0000256" key="9">
    <source>
        <dbReference type="ARBA" id="ARBA00022909"/>
    </source>
</evidence>
<protein>
    <recommendedName>
        <fullName evidence="4">2-amino-4-hydroxy-6-hydroxymethyldihydropteridine pyrophosphokinase</fullName>
        <ecNumber evidence="3">2.7.6.3</ecNumber>
    </recommendedName>
    <alternativeName>
        <fullName evidence="11">6-hydroxymethyl-7,8-dihydropterin pyrophosphokinase</fullName>
    </alternativeName>
    <alternativeName>
        <fullName evidence="12">7,8-dihydro-6-hydroxymethylpterin-pyrophosphokinase</fullName>
    </alternativeName>
</protein>
<evidence type="ECO:0000256" key="2">
    <source>
        <dbReference type="ARBA" id="ARBA00005810"/>
    </source>
</evidence>
<dbReference type="GO" id="GO:0005524">
    <property type="term" value="F:ATP binding"/>
    <property type="evidence" value="ECO:0007669"/>
    <property type="project" value="UniProtKB-KW"/>
</dbReference>
<evidence type="ECO:0000256" key="6">
    <source>
        <dbReference type="ARBA" id="ARBA00022741"/>
    </source>
</evidence>
<dbReference type="InterPro" id="IPR000550">
    <property type="entry name" value="Hppk"/>
</dbReference>
<dbReference type="GO" id="GO:0003848">
    <property type="term" value="F:2-amino-4-hydroxy-6-hydroxymethyldihydropteridine diphosphokinase activity"/>
    <property type="evidence" value="ECO:0007669"/>
    <property type="project" value="UniProtKB-EC"/>
</dbReference>
<dbReference type="EC" id="2.7.6.3" evidence="3"/>
<evidence type="ECO:0000256" key="11">
    <source>
        <dbReference type="ARBA" id="ARBA00029766"/>
    </source>
</evidence>
<keyword evidence="7 14" id="KW-0418">Kinase</keyword>
<dbReference type="NCBIfam" id="TIGR01498">
    <property type="entry name" value="folK"/>
    <property type="match status" value="1"/>
</dbReference>
<dbReference type="PROSITE" id="PS00794">
    <property type="entry name" value="HPPK"/>
    <property type="match status" value="1"/>
</dbReference>
<accession>A0A7W8DGE5</accession>
<dbReference type="UniPathway" id="UPA00077">
    <property type="reaction ID" value="UER00155"/>
</dbReference>
<dbReference type="AlphaFoldDB" id="A0A7W8DGE5"/>
<comment type="caution">
    <text evidence="14">The sequence shown here is derived from an EMBL/GenBank/DDBJ whole genome shotgun (WGS) entry which is preliminary data.</text>
</comment>
<proteinExistence type="inferred from homology"/>
<dbReference type="PANTHER" id="PTHR43071:SF1">
    <property type="entry name" value="2-AMINO-4-HYDROXY-6-HYDROXYMETHYLDIHYDROPTERIDINE PYROPHOSPHOKINASE"/>
    <property type="match status" value="1"/>
</dbReference>
<dbReference type="GO" id="GO:0016301">
    <property type="term" value="F:kinase activity"/>
    <property type="evidence" value="ECO:0007669"/>
    <property type="project" value="UniProtKB-KW"/>
</dbReference>
<name>A0A7W8DGE5_9BACT</name>
<dbReference type="GO" id="GO:0046654">
    <property type="term" value="P:tetrahydrofolate biosynthetic process"/>
    <property type="evidence" value="ECO:0007669"/>
    <property type="project" value="UniProtKB-UniPathway"/>
</dbReference>
<dbReference type="SUPFAM" id="SSF55083">
    <property type="entry name" value="6-hydroxymethyl-7,8-dihydropterin pyrophosphokinase, HPPK"/>
    <property type="match status" value="1"/>
</dbReference>
<keyword evidence="15" id="KW-1185">Reference proteome</keyword>
<dbReference type="GO" id="GO:0046656">
    <property type="term" value="P:folic acid biosynthetic process"/>
    <property type="evidence" value="ECO:0007669"/>
    <property type="project" value="UniProtKB-KW"/>
</dbReference>
<comment type="pathway">
    <text evidence="1">Cofactor biosynthesis; tetrahydrofolate biosynthesis; 2-amino-4-hydroxy-6-hydroxymethyl-7,8-dihydropteridine diphosphate from 7,8-dihydroneopterin triphosphate: step 4/4.</text>
</comment>
<comment type="similarity">
    <text evidence="2">Belongs to the HPPK family.</text>
</comment>
<feature type="domain" description="7,8-dihydro-6-hydroxymethylpterin-pyrophosphokinase" evidence="13">
    <location>
        <begin position="107"/>
        <end position="118"/>
    </location>
</feature>
<evidence type="ECO:0000256" key="7">
    <source>
        <dbReference type="ARBA" id="ARBA00022777"/>
    </source>
</evidence>
<evidence type="ECO:0000256" key="4">
    <source>
        <dbReference type="ARBA" id="ARBA00016218"/>
    </source>
</evidence>
<evidence type="ECO:0000256" key="12">
    <source>
        <dbReference type="ARBA" id="ARBA00033413"/>
    </source>
</evidence>